<dbReference type="InterPro" id="IPR011059">
    <property type="entry name" value="Metal-dep_hydrolase_composite"/>
</dbReference>
<dbReference type="Pfam" id="PF01979">
    <property type="entry name" value="Amidohydro_1"/>
    <property type="match status" value="1"/>
</dbReference>
<protein>
    <submittedName>
        <fullName evidence="3">Amidohydrolase family protein</fullName>
    </submittedName>
</protein>
<dbReference type="InterPro" id="IPR051781">
    <property type="entry name" value="Metallo-dep_Hydrolase"/>
</dbReference>
<gene>
    <name evidence="3" type="ORF">FGM01_07035</name>
</gene>
<comment type="caution">
    <text evidence="3">The sequence shown here is derived from an EMBL/GenBank/DDBJ whole genome shotgun (WGS) entry which is preliminary data.</text>
</comment>
<evidence type="ECO:0000256" key="1">
    <source>
        <dbReference type="SAM" id="SignalP"/>
    </source>
</evidence>
<dbReference type="GO" id="GO:0016810">
    <property type="term" value="F:hydrolase activity, acting on carbon-nitrogen (but not peptide) bonds"/>
    <property type="evidence" value="ECO:0007669"/>
    <property type="project" value="InterPro"/>
</dbReference>
<keyword evidence="1" id="KW-0732">Signal</keyword>
<proteinExistence type="predicted"/>
<keyword evidence="4" id="KW-1185">Reference proteome</keyword>
<keyword evidence="3" id="KW-0378">Hydrolase</keyword>
<dbReference type="EMBL" id="VHSF01000002">
    <property type="protein sequence ID" value="TRO65155.1"/>
    <property type="molecule type" value="Genomic_DNA"/>
</dbReference>
<dbReference type="SUPFAM" id="SSF51556">
    <property type="entry name" value="Metallo-dependent hydrolases"/>
    <property type="match status" value="1"/>
</dbReference>
<dbReference type="AlphaFoldDB" id="A0A550I2F3"/>
<dbReference type="SUPFAM" id="SSF51338">
    <property type="entry name" value="Composite domain of metallo-dependent hydrolases"/>
    <property type="match status" value="1"/>
</dbReference>
<dbReference type="InterPro" id="IPR006680">
    <property type="entry name" value="Amidohydro-rel"/>
</dbReference>
<dbReference type="InterPro" id="IPR032466">
    <property type="entry name" value="Metal_Hydrolase"/>
</dbReference>
<sequence>MRKLTFILIIAIAGFCSAQSPKAENGSFALMNATIHTVTNGTIENSNLLIENGKISKIGDLGNLGAEVEKIDCSGLHIFPGMIDSGTSLGLVEVSSVDRTDDSREIGNVIPHMKALTAINPNSALIPVTRVSGVTSALTVPDGGLFPGQAALINLHGYTPNQMSAGFSAAVMNFPSSGKRGWWDRRSDEEIEKETKEDMKELDDIWKKVEQYHELDSIKANGGTSVDMDYYPEMKALLPVYRKEVPLMIEVNKEKDIKKALEWVEKTGVRAIFTGVQEGFRVADKIAEAGIPVIVGPTLSTPARDYDRYDRPYTNPSDLLKAGVKVAIRSSEAENVRNLPYNAGFAAAYGMTEEEAFKAITIVPAELFQVSDKLGSLEVGKQANLFISTGHPFETSTDIEHVFINGWKIPMQSRHTELYEEFLQRSPGLQK</sequence>
<organism evidence="3 4">
    <name type="scientific">Christiangramia sabulilitoris</name>
    <dbReference type="NCBI Taxonomy" id="2583991"/>
    <lineage>
        <taxon>Bacteria</taxon>
        <taxon>Pseudomonadati</taxon>
        <taxon>Bacteroidota</taxon>
        <taxon>Flavobacteriia</taxon>
        <taxon>Flavobacteriales</taxon>
        <taxon>Flavobacteriaceae</taxon>
        <taxon>Christiangramia</taxon>
    </lineage>
</organism>
<dbReference type="Proteomes" id="UP000315131">
    <property type="component" value="Unassembled WGS sequence"/>
</dbReference>
<dbReference type="PANTHER" id="PTHR43135:SF3">
    <property type="entry name" value="ALPHA-D-RIBOSE 1-METHYLPHOSPHONATE 5-TRIPHOSPHATE DIPHOSPHATASE"/>
    <property type="match status" value="1"/>
</dbReference>
<feature type="chain" id="PRO_5022202330" evidence="1">
    <location>
        <begin position="19"/>
        <end position="431"/>
    </location>
</feature>
<dbReference type="Gene3D" id="3.20.20.140">
    <property type="entry name" value="Metal-dependent hydrolases"/>
    <property type="match status" value="1"/>
</dbReference>
<accession>A0A550I2F3</accession>
<dbReference type="OrthoDB" id="783596at2"/>
<reference evidence="3 4" key="1">
    <citation type="submission" date="2019-06" db="EMBL/GenBank/DDBJ databases">
        <title>Gramella sabulilitoris sp. nov., isolated from a marine sand.</title>
        <authorList>
            <person name="Yoon J.-H."/>
        </authorList>
    </citation>
    <scope>NUCLEOTIDE SEQUENCE [LARGE SCALE GENOMIC DNA]</scope>
    <source>
        <strain evidence="3 4">HSMS-1</strain>
    </source>
</reference>
<name>A0A550I2F3_9FLAO</name>
<evidence type="ECO:0000313" key="4">
    <source>
        <dbReference type="Proteomes" id="UP000315131"/>
    </source>
</evidence>
<dbReference type="RefSeq" id="WP_143410449.1">
    <property type="nucleotide sequence ID" value="NZ_VHSF01000002.1"/>
</dbReference>
<evidence type="ECO:0000259" key="2">
    <source>
        <dbReference type="Pfam" id="PF01979"/>
    </source>
</evidence>
<evidence type="ECO:0000313" key="3">
    <source>
        <dbReference type="EMBL" id="TRO65155.1"/>
    </source>
</evidence>
<dbReference type="PANTHER" id="PTHR43135">
    <property type="entry name" value="ALPHA-D-RIBOSE 1-METHYLPHOSPHONATE 5-TRIPHOSPHATE DIPHOSPHATASE"/>
    <property type="match status" value="1"/>
</dbReference>
<feature type="domain" description="Amidohydrolase-related" evidence="2">
    <location>
        <begin position="159"/>
        <end position="406"/>
    </location>
</feature>
<feature type="signal peptide" evidence="1">
    <location>
        <begin position="1"/>
        <end position="18"/>
    </location>
</feature>